<dbReference type="EMBL" id="CAAALY010275929">
    <property type="protein sequence ID" value="VEL42699.1"/>
    <property type="molecule type" value="Genomic_DNA"/>
</dbReference>
<name>A0A3S5CVG4_9PLAT</name>
<proteinExistence type="predicted"/>
<protein>
    <submittedName>
        <fullName evidence="1">Uncharacterized protein</fullName>
    </submittedName>
</protein>
<accession>A0A3S5CVG4</accession>
<comment type="caution">
    <text evidence="1">The sequence shown here is derived from an EMBL/GenBank/DDBJ whole genome shotgun (WGS) entry which is preliminary data.</text>
</comment>
<organism evidence="1 2">
    <name type="scientific">Protopolystoma xenopodis</name>
    <dbReference type="NCBI Taxonomy" id="117903"/>
    <lineage>
        <taxon>Eukaryota</taxon>
        <taxon>Metazoa</taxon>
        <taxon>Spiralia</taxon>
        <taxon>Lophotrochozoa</taxon>
        <taxon>Platyhelminthes</taxon>
        <taxon>Monogenea</taxon>
        <taxon>Polyopisthocotylea</taxon>
        <taxon>Polystomatidea</taxon>
        <taxon>Polystomatidae</taxon>
        <taxon>Protopolystoma</taxon>
    </lineage>
</organism>
<evidence type="ECO:0000313" key="2">
    <source>
        <dbReference type="Proteomes" id="UP000784294"/>
    </source>
</evidence>
<sequence>MEVMVEIEKERKKERERANVVSSGAAMARADLKRLVGKFAESSVETRLEVIREMLSLLPLRVEVLSEEIRSSVPLEDDGGFLLTSCRLALLEHSEAISFDSVKPIDSWSRGIGHRLLVEPTSESLQQTLSLEMELTYSKWK</sequence>
<dbReference type="AlphaFoldDB" id="A0A3S5CVG4"/>
<dbReference type="Proteomes" id="UP000784294">
    <property type="component" value="Unassembled WGS sequence"/>
</dbReference>
<gene>
    <name evidence="1" type="ORF">PXEA_LOCUS36139</name>
</gene>
<reference evidence="1" key="1">
    <citation type="submission" date="2018-11" db="EMBL/GenBank/DDBJ databases">
        <authorList>
            <consortium name="Pathogen Informatics"/>
        </authorList>
    </citation>
    <scope>NUCLEOTIDE SEQUENCE</scope>
</reference>
<keyword evidence="2" id="KW-1185">Reference proteome</keyword>
<evidence type="ECO:0000313" key="1">
    <source>
        <dbReference type="EMBL" id="VEL42699.1"/>
    </source>
</evidence>